<gene>
    <name evidence="4" type="ORF">METZ01_LOCUS247430</name>
</gene>
<dbReference type="AlphaFoldDB" id="A0A382I4P6"/>
<dbReference type="PANTHER" id="PTHR30153:SF2">
    <property type="entry name" value="REPLICATIVE DNA HELICASE"/>
    <property type="match status" value="1"/>
</dbReference>
<keyword evidence="1" id="KW-0235">DNA replication</keyword>
<evidence type="ECO:0000259" key="3">
    <source>
        <dbReference type="Pfam" id="PF00772"/>
    </source>
</evidence>
<dbReference type="Gene3D" id="1.10.860.10">
    <property type="entry name" value="DNAb Helicase, Chain A"/>
    <property type="match status" value="1"/>
</dbReference>
<reference evidence="4" key="1">
    <citation type="submission" date="2018-05" db="EMBL/GenBank/DDBJ databases">
        <authorList>
            <person name="Lanie J.A."/>
            <person name="Ng W.-L."/>
            <person name="Kazmierczak K.M."/>
            <person name="Andrzejewski T.M."/>
            <person name="Davidsen T.M."/>
            <person name="Wayne K.J."/>
            <person name="Tettelin H."/>
            <person name="Glass J.I."/>
            <person name="Rusch D."/>
            <person name="Podicherti R."/>
            <person name="Tsui H.-C.T."/>
            <person name="Winkler M.E."/>
        </authorList>
    </citation>
    <scope>NUCLEOTIDE SEQUENCE</scope>
</reference>
<feature type="non-terminal residue" evidence="4">
    <location>
        <position position="71"/>
    </location>
</feature>
<protein>
    <recommendedName>
        <fullName evidence="3">DNA helicase DnaB-like N-terminal domain-containing protein</fullName>
    </recommendedName>
</protein>
<proteinExistence type="predicted"/>
<organism evidence="4">
    <name type="scientific">marine metagenome</name>
    <dbReference type="NCBI Taxonomy" id="408172"/>
    <lineage>
        <taxon>unclassified sequences</taxon>
        <taxon>metagenomes</taxon>
        <taxon>ecological metagenomes</taxon>
    </lineage>
</organism>
<dbReference type="SUPFAM" id="SSF48024">
    <property type="entry name" value="N-terminal domain of DnaB helicase"/>
    <property type="match status" value="1"/>
</dbReference>
<evidence type="ECO:0000256" key="2">
    <source>
        <dbReference type="ARBA" id="ARBA00023125"/>
    </source>
</evidence>
<dbReference type="GO" id="GO:0006260">
    <property type="term" value="P:DNA replication"/>
    <property type="evidence" value="ECO:0007669"/>
    <property type="project" value="UniProtKB-KW"/>
</dbReference>
<dbReference type="GO" id="GO:0005524">
    <property type="term" value="F:ATP binding"/>
    <property type="evidence" value="ECO:0007669"/>
    <property type="project" value="InterPro"/>
</dbReference>
<dbReference type="Pfam" id="PF00772">
    <property type="entry name" value="DnaB"/>
    <property type="match status" value="1"/>
</dbReference>
<dbReference type="InterPro" id="IPR007693">
    <property type="entry name" value="DNA_helicase_DnaB-like_N"/>
</dbReference>
<dbReference type="GO" id="GO:0005829">
    <property type="term" value="C:cytosol"/>
    <property type="evidence" value="ECO:0007669"/>
    <property type="project" value="TreeGrafter"/>
</dbReference>
<keyword evidence="2" id="KW-0238">DNA-binding</keyword>
<feature type="domain" description="DNA helicase DnaB-like N-terminal" evidence="3">
    <location>
        <begin position="11"/>
        <end position="71"/>
    </location>
</feature>
<sequence length="71" mass="7808">MADNNQLLNVQPHSEEAELAVLGSMLSSKEAVSKSIQWLTPDVFYKDAHGKIFSAMELLFDKGEPVDTVSV</sequence>
<dbReference type="GO" id="GO:0003677">
    <property type="term" value="F:DNA binding"/>
    <property type="evidence" value="ECO:0007669"/>
    <property type="project" value="UniProtKB-KW"/>
</dbReference>
<evidence type="ECO:0000256" key="1">
    <source>
        <dbReference type="ARBA" id="ARBA00022705"/>
    </source>
</evidence>
<name>A0A382I4P6_9ZZZZ</name>
<evidence type="ECO:0000313" key="4">
    <source>
        <dbReference type="EMBL" id="SVB94576.1"/>
    </source>
</evidence>
<accession>A0A382I4P6</accession>
<dbReference type="InterPro" id="IPR036185">
    <property type="entry name" value="DNA_heli_DnaB-like_N_sf"/>
</dbReference>
<dbReference type="PANTHER" id="PTHR30153">
    <property type="entry name" value="REPLICATIVE DNA HELICASE DNAB"/>
    <property type="match status" value="1"/>
</dbReference>
<dbReference type="GO" id="GO:0003678">
    <property type="term" value="F:DNA helicase activity"/>
    <property type="evidence" value="ECO:0007669"/>
    <property type="project" value="InterPro"/>
</dbReference>
<dbReference type="EMBL" id="UINC01065183">
    <property type="protein sequence ID" value="SVB94576.1"/>
    <property type="molecule type" value="Genomic_DNA"/>
</dbReference>
<dbReference type="InterPro" id="IPR016136">
    <property type="entry name" value="DNA_helicase_N/primase_C"/>
</dbReference>